<dbReference type="PANTHER" id="PTHR45908">
    <property type="entry name" value="PROTEIN CBG11750-RELATED"/>
    <property type="match status" value="1"/>
</dbReference>
<feature type="domain" description="Fungal lipase-type" evidence="2">
    <location>
        <begin position="89"/>
        <end position="221"/>
    </location>
</feature>
<name>A0A5N6F6D7_9EURO</name>
<keyword evidence="3" id="KW-0378">Hydrolase</keyword>
<keyword evidence="4" id="KW-1185">Reference proteome</keyword>
<dbReference type="Proteomes" id="UP000326799">
    <property type="component" value="Unassembled WGS sequence"/>
</dbReference>
<dbReference type="CDD" id="cd00519">
    <property type="entry name" value="Lipase_3"/>
    <property type="match status" value="1"/>
</dbReference>
<evidence type="ECO:0000313" key="4">
    <source>
        <dbReference type="Proteomes" id="UP000326799"/>
    </source>
</evidence>
<feature type="signal peptide" evidence="1">
    <location>
        <begin position="1"/>
        <end position="21"/>
    </location>
</feature>
<gene>
    <name evidence="3" type="ORF">BDV33DRAFT_187276</name>
</gene>
<dbReference type="Gene3D" id="3.40.50.1820">
    <property type="entry name" value="alpha/beta hydrolase"/>
    <property type="match status" value="1"/>
</dbReference>
<evidence type="ECO:0000256" key="1">
    <source>
        <dbReference type="SAM" id="SignalP"/>
    </source>
</evidence>
<dbReference type="Pfam" id="PF01764">
    <property type="entry name" value="Lipase_3"/>
    <property type="match status" value="1"/>
</dbReference>
<dbReference type="SUPFAM" id="SSF53474">
    <property type="entry name" value="alpha/beta-Hydrolases"/>
    <property type="match status" value="1"/>
</dbReference>
<dbReference type="AlphaFoldDB" id="A0A5N6F6D7"/>
<dbReference type="GO" id="GO:0016787">
    <property type="term" value="F:hydrolase activity"/>
    <property type="evidence" value="ECO:0007669"/>
    <property type="project" value="UniProtKB-KW"/>
</dbReference>
<protein>
    <submittedName>
        <fullName evidence="3">Alpha/Beta hydrolase protein</fullName>
    </submittedName>
</protein>
<evidence type="ECO:0000313" key="3">
    <source>
        <dbReference type="EMBL" id="KAB8225451.1"/>
    </source>
</evidence>
<feature type="chain" id="PRO_5025006451" evidence="1">
    <location>
        <begin position="22"/>
        <end position="288"/>
    </location>
</feature>
<accession>A0A5N6F6D7</accession>
<reference evidence="3 4" key="1">
    <citation type="submission" date="2019-04" db="EMBL/GenBank/DDBJ databases">
        <title>Fungal friends and foes A comparative genomics study of 23 Aspergillus species from section Flavi.</title>
        <authorList>
            <consortium name="DOE Joint Genome Institute"/>
            <person name="Kjaerbolling I."/>
            <person name="Vesth T.C."/>
            <person name="Frisvad J.C."/>
            <person name="Nybo J.L."/>
            <person name="Theobald S."/>
            <person name="Kildgaard S."/>
            <person name="Petersen T.I."/>
            <person name="Kuo A."/>
            <person name="Sato A."/>
            <person name="Lyhne E.K."/>
            <person name="Kogle M.E."/>
            <person name="Wiebenga A."/>
            <person name="Kun R.S."/>
            <person name="Lubbers R.J."/>
            <person name="Makela M.R."/>
            <person name="Barry K."/>
            <person name="Chovatia M."/>
            <person name="Clum A."/>
            <person name="Daum C."/>
            <person name="Haridas S."/>
            <person name="He G."/>
            <person name="LaButti K."/>
            <person name="Lipzen A."/>
            <person name="Mondo S."/>
            <person name="Pangilinan J."/>
            <person name="Riley R."/>
            <person name="Salamov A."/>
            <person name="Simmons B.A."/>
            <person name="Magnuson J.K."/>
            <person name="Henrissat B."/>
            <person name="Mortensen U.H."/>
            <person name="Larsen T.O."/>
            <person name="De vries R.P."/>
            <person name="Grigoriev I.V."/>
            <person name="Machida M."/>
            <person name="Baker S.E."/>
            <person name="Andersen M.R."/>
        </authorList>
    </citation>
    <scope>NUCLEOTIDE SEQUENCE [LARGE SCALE GENOMIC DNA]</scope>
    <source>
        <strain evidence="3 4">CBS 126849</strain>
    </source>
</reference>
<evidence type="ECO:0000259" key="2">
    <source>
        <dbReference type="Pfam" id="PF01764"/>
    </source>
</evidence>
<dbReference type="InterPro" id="IPR002921">
    <property type="entry name" value="Fungal_lipase-type"/>
</dbReference>
<organism evidence="3 4">
    <name type="scientific">Aspergillus novoparasiticus</name>
    <dbReference type="NCBI Taxonomy" id="986946"/>
    <lineage>
        <taxon>Eukaryota</taxon>
        <taxon>Fungi</taxon>
        <taxon>Dikarya</taxon>
        <taxon>Ascomycota</taxon>
        <taxon>Pezizomycotina</taxon>
        <taxon>Eurotiomycetes</taxon>
        <taxon>Eurotiomycetidae</taxon>
        <taxon>Eurotiales</taxon>
        <taxon>Aspergillaceae</taxon>
        <taxon>Aspergillus</taxon>
        <taxon>Aspergillus subgen. Circumdati</taxon>
    </lineage>
</organism>
<dbReference type="InterPro" id="IPR029058">
    <property type="entry name" value="AB_hydrolase_fold"/>
</dbReference>
<dbReference type="GO" id="GO:0006629">
    <property type="term" value="P:lipid metabolic process"/>
    <property type="evidence" value="ECO:0007669"/>
    <property type="project" value="InterPro"/>
</dbReference>
<proteinExistence type="predicted"/>
<dbReference type="EMBL" id="ML733394">
    <property type="protein sequence ID" value="KAB8225451.1"/>
    <property type="molecule type" value="Genomic_DNA"/>
</dbReference>
<keyword evidence="1" id="KW-0732">Signal</keyword>
<sequence>MPPFYHLISLYLALKFLKVCSSPYLTRRTANFKEATFYNLQYAAKLSSAAYRSCNGNAFDVTITKHINDIATDTQGYIGYSIDRKTISLVFRGSSLVIIDLLNDFDTTTVTPDIPGVDFPIGTRIMEGIHRPWLAVHGEVVSEIQSLLAQFLEYSLELTGHSLGGSLIYLAYIVLQQIFPGNITGYALAAFPIGNQEFADFGAIQRGDMFRRNSKGDGTPNMYSGEPWSFKHYGIEYYSDGSREGTIQCHGNRDQDCSAGNGLHIATLAHFNSFGIDIDILDLNSECH</sequence>